<dbReference type="EMBL" id="HBJA01059207">
    <property type="protein sequence ID" value="CAE0809828.1"/>
    <property type="molecule type" value="Transcribed_RNA"/>
</dbReference>
<name>A0A7S4CY28_9EUGL</name>
<evidence type="ECO:0000313" key="1">
    <source>
        <dbReference type="EMBL" id="CAE0809828.1"/>
    </source>
</evidence>
<sequence>MKPDVIVAEFNADIPPPIAYQYLYRASPVPLTPRQKKHRESYEQKQGKLIEVKAGMYGCSLAALCHTINRSGRGFYKLLAVDAVHGQDAVFGRTAQDSNEIPLNLQIDVFRRNVLPVWKGVRWPLNRTLFDRVQADPNRSLRMYMAEMIRRQKWYGLSGFEIRVLPT</sequence>
<organism evidence="1">
    <name type="scientific">Eutreptiella gymnastica</name>
    <dbReference type="NCBI Taxonomy" id="73025"/>
    <lineage>
        <taxon>Eukaryota</taxon>
        <taxon>Discoba</taxon>
        <taxon>Euglenozoa</taxon>
        <taxon>Euglenida</taxon>
        <taxon>Spirocuta</taxon>
        <taxon>Euglenophyceae</taxon>
        <taxon>Eutreptiales</taxon>
        <taxon>Eutreptiaceae</taxon>
        <taxon>Eutreptiella</taxon>
    </lineage>
</organism>
<reference evidence="1" key="1">
    <citation type="submission" date="2021-01" db="EMBL/GenBank/DDBJ databases">
        <authorList>
            <person name="Corre E."/>
            <person name="Pelletier E."/>
            <person name="Niang G."/>
            <person name="Scheremetjew M."/>
            <person name="Finn R."/>
            <person name="Kale V."/>
            <person name="Holt S."/>
            <person name="Cochrane G."/>
            <person name="Meng A."/>
            <person name="Brown T."/>
            <person name="Cohen L."/>
        </authorList>
    </citation>
    <scope>NUCLEOTIDE SEQUENCE</scope>
    <source>
        <strain evidence="1">CCMP1594</strain>
    </source>
</reference>
<proteinExistence type="predicted"/>
<dbReference type="AlphaFoldDB" id="A0A7S4CY28"/>
<gene>
    <name evidence="1" type="ORF">EGYM00163_LOCUS20962</name>
</gene>
<protein>
    <submittedName>
        <fullName evidence="1">Uncharacterized protein</fullName>
    </submittedName>
</protein>
<accession>A0A7S4CY28</accession>